<dbReference type="Proteomes" id="UP001197247">
    <property type="component" value="Unassembled WGS sequence"/>
</dbReference>
<protein>
    <submittedName>
        <fullName evidence="5">Response regulator transcription factor</fullName>
    </submittedName>
</protein>
<keyword evidence="3" id="KW-0804">Transcription</keyword>
<gene>
    <name evidence="5" type="ORF">KIH74_14840</name>
</gene>
<dbReference type="Pfam" id="PF00196">
    <property type="entry name" value="GerE"/>
    <property type="match status" value="1"/>
</dbReference>
<evidence type="ECO:0000313" key="6">
    <source>
        <dbReference type="Proteomes" id="UP001197247"/>
    </source>
</evidence>
<dbReference type="EMBL" id="JAHBAY010000005">
    <property type="protein sequence ID" value="MBT0770215.1"/>
    <property type="molecule type" value="Genomic_DNA"/>
</dbReference>
<keyword evidence="1" id="KW-0805">Transcription regulation</keyword>
<accession>A0ABS5TGP4</accession>
<dbReference type="PANTHER" id="PTHR44688:SF16">
    <property type="entry name" value="DNA-BINDING TRANSCRIPTIONAL ACTIVATOR DEVR_DOSR"/>
    <property type="match status" value="1"/>
</dbReference>
<keyword evidence="2" id="KW-0238">DNA-binding</keyword>
<dbReference type="RefSeq" id="WP_214156504.1">
    <property type="nucleotide sequence ID" value="NZ_JAHBAY010000005.1"/>
</dbReference>
<proteinExistence type="predicted"/>
<dbReference type="InterPro" id="IPR036388">
    <property type="entry name" value="WH-like_DNA-bd_sf"/>
</dbReference>
<comment type="caution">
    <text evidence="5">The sequence shown here is derived from an EMBL/GenBank/DDBJ whole genome shotgun (WGS) entry which is preliminary data.</text>
</comment>
<dbReference type="CDD" id="cd06170">
    <property type="entry name" value="LuxR_C_like"/>
    <property type="match status" value="1"/>
</dbReference>
<name>A0ABS5TGP4_9ACTN</name>
<sequence>MPEHRSPTTTTAASPIRIALITSDPISRAAFAALVVPWTDMKLLPDARRSGCDLLVVVERAVDGVLLGTLRSHARDATVPVCAIVDEPGDETLLTAGAHAGLSGLVLRDEATPDLLAGVLRRVHGSTARCDGPDGRLQALQSDRERHRHLKPPTGLDLSDLDKREAMILRLLADGLSTSEIASVMGYSEPTIKSSLSCVLQRHDLRNRIHAVSAALQQGLI</sequence>
<evidence type="ECO:0000259" key="4">
    <source>
        <dbReference type="PROSITE" id="PS50043"/>
    </source>
</evidence>
<dbReference type="PANTHER" id="PTHR44688">
    <property type="entry name" value="DNA-BINDING TRANSCRIPTIONAL ACTIVATOR DEVR_DOSR"/>
    <property type="match status" value="1"/>
</dbReference>
<reference evidence="5 6" key="1">
    <citation type="submission" date="2021-05" db="EMBL/GenBank/DDBJ databases">
        <title>Kineosporia and Streptomyces sp. nov. two new marine actinobacteria isolated from Coral.</title>
        <authorList>
            <person name="Buangrab K."/>
            <person name="Sutthacheep M."/>
            <person name="Yeemin T."/>
            <person name="Harunari E."/>
            <person name="Igarashi Y."/>
            <person name="Kanchanasin P."/>
            <person name="Tanasupawat S."/>
            <person name="Phongsopitanun W."/>
        </authorList>
    </citation>
    <scope>NUCLEOTIDE SEQUENCE [LARGE SCALE GENOMIC DNA]</scope>
    <source>
        <strain evidence="5 6">J2-2</strain>
    </source>
</reference>
<dbReference type="InterPro" id="IPR000792">
    <property type="entry name" value="Tscrpt_reg_LuxR_C"/>
</dbReference>
<feature type="domain" description="HTH luxR-type" evidence="4">
    <location>
        <begin position="154"/>
        <end position="219"/>
    </location>
</feature>
<dbReference type="Gene3D" id="1.10.10.10">
    <property type="entry name" value="Winged helix-like DNA-binding domain superfamily/Winged helix DNA-binding domain"/>
    <property type="match status" value="1"/>
</dbReference>
<dbReference type="InterPro" id="IPR016032">
    <property type="entry name" value="Sig_transdc_resp-reg_C-effctor"/>
</dbReference>
<dbReference type="SUPFAM" id="SSF46894">
    <property type="entry name" value="C-terminal effector domain of the bipartite response regulators"/>
    <property type="match status" value="1"/>
</dbReference>
<keyword evidence="6" id="KW-1185">Reference proteome</keyword>
<dbReference type="PROSITE" id="PS50043">
    <property type="entry name" value="HTH_LUXR_2"/>
    <property type="match status" value="1"/>
</dbReference>
<dbReference type="PRINTS" id="PR00038">
    <property type="entry name" value="HTHLUXR"/>
</dbReference>
<evidence type="ECO:0000256" key="1">
    <source>
        <dbReference type="ARBA" id="ARBA00023015"/>
    </source>
</evidence>
<dbReference type="SMART" id="SM00421">
    <property type="entry name" value="HTH_LUXR"/>
    <property type="match status" value="1"/>
</dbReference>
<evidence type="ECO:0000313" key="5">
    <source>
        <dbReference type="EMBL" id="MBT0770215.1"/>
    </source>
</evidence>
<evidence type="ECO:0000256" key="2">
    <source>
        <dbReference type="ARBA" id="ARBA00023125"/>
    </source>
</evidence>
<organism evidence="5 6">
    <name type="scientific">Kineosporia corallincola</name>
    <dbReference type="NCBI Taxonomy" id="2835133"/>
    <lineage>
        <taxon>Bacteria</taxon>
        <taxon>Bacillati</taxon>
        <taxon>Actinomycetota</taxon>
        <taxon>Actinomycetes</taxon>
        <taxon>Kineosporiales</taxon>
        <taxon>Kineosporiaceae</taxon>
        <taxon>Kineosporia</taxon>
    </lineage>
</organism>
<evidence type="ECO:0000256" key="3">
    <source>
        <dbReference type="ARBA" id="ARBA00023163"/>
    </source>
</evidence>